<dbReference type="EMBL" id="WWBZ02000016">
    <property type="protein sequence ID" value="KAF4309377.1"/>
    <property type="molecule type" value="Genomic_DNA"/>
</dbReference>
<feature type="region of interest" description="Disordered" evidence="1">
    <location>
        <begin position="947"/>
        <end position="979"/>
    </location>
</feature>
<dbReference type="Gene3D" id="3.20.20.150">
    <property type="entry name" value="Divalent-metal-dependent TIM barrel enzymes"/>
    <property type="match status" value="1"/>
</dbReference>
<dbReference type="Pfam" id="PF00271">
    <property type="entry name" value="Helicase_C"/>
    <property type="match status" value="1"/>
</dbReference>
<evidence type="ECO:0000313" key="4">
    <source>
        <dbReference type="EMBL" id="KAF4312238.1"/>
    </source>
</evidence>
<dbReference type="EMBL" id="WWBZ02000007">
    <property type="protein sequence ID" value="KAF4312238.1"/>
    <property type="molecule type" value="Genomic_DNA"/>
</dbReference>
<dbReference type="SUPFAM" id="SSF51658">
    <property type="entry name" value="Xylose isomerase-like"/>
    <property type="match status" value="1"/>
</dbReference>
<accession>A0A8H4N9G9</accession>
<sequence>MTLSLESFQTTPTSYATCSIGCKPEHTLPKKLDAIAAAGFQAIELSMPDILGFARLYLKKDVGPKDWDDLRTAARTIKAQTDAKGLKILMLQPFANFEGWAEGSPERKDAFDRAQGWASIMEACDCDMLQIGSSDTPKHKIGLDRDRFVSDLRELADILAEKNLRIAYENWCWSTHAPDWKDVWDIVKKVDRPNVGLCLDTFQTAGGEWADPTTESGLLEGVSKEELEKRFHKSLEELSKTIPKDKIYILQISDAYKPKQPFSRDVDETGTRPRGRWSHGFRPLPFDGGYLPVADVAKAILKTGSRSWFSYEVFDGGPDGKGRDYDLHEYAKKAMDSHKKLLKCSSTVMIFLPPIPPTAIARARQAVGSDAHGVWTATTFTPPSYMTVFHPEDVLPPQNYIVPVNIMVSHFIRDPHHTASADRSLKTMATYVDGTCSDNVASGGNGQAPRDAQASASAWGSLGGKAIEKNLTPGAAPYKPVWNNFGCKSGPVAPWSAHTSLVIHRVRWILTVALASPTDIRQRSPRQHCRHSTGAFTEAAFRVAPGFDLDRRIKSPIHQFIAVHCTTCLAGLEASLLEQIAALHHEMDTNEEDGSSIALQEESNVRGKILSEMDSIYGTAYRIIQPSRLNEVTVAREYLKALLSSDVTVNLALKAWRAVIIALCQQLPPSSRYPTSKVFWIHSIGRRLMRAAGIGDEVSAVTEANLAGFDSQVSPQLSATLPAVFRQNMAKIGLSEDYSELQQALCRHRLADHDLIVSTGTPCRKGIGRMHDMPPYERLNFALDDEKPEDLTDLLQMSTGKTLIFAETRSTVTEIGVMLSGIPSVGYRHGDVGQEQRQKLLDNFEAGTLKTLVTTRTMADGVNVEGVTQVIHYQLLSWDLYGDVLDEYIQRTDRVEHTLQPARSFAFYDDCHHILLGRLSLYLVKIGQQSSAQEVMAKFNQRHAFGPKLKPEPLGNNEQSLATPQEQSSARSIAFPCKY</sequence>
<dbReference type="PANTHER" id="PTHR12110">
    <property type="entry name" value="HYDROXYPYRUVATE ISOMERASE"/>
    <property type="match status" value="1"/>
</dbReference>
<dbReference type="InterPro" id="IPR050312">
    <property type="entry name" value="IolE/XylAMocC-like"/>
</dbReference>
<gene>
    <name evidence="3" type="ORF">GTA08_BOTSDO02793</name>
    <name evidence="4" type="ORF">GTA08_BOTSDO12497</name>
</gene>
<dbReference type="InterPro" id="IPR027417">
    <property type="entry name" value="P-loop_NTPase"/>
</dbReference>
<comment type="caution">
    <text evidence="4">The sequence shown here is derived from an EMBL/GenBank/DDBJ whole genome shotgun (WGS) entry which is preliminary data.</text>
</comment>
<dbReference type="Proteomes" id="UP000572817">
    <property type="component" value="Unassembled WGS sequence"/>
</dbReference>
<dbReference type="SMART" id="SM00490">
    <property type="entry name" value="HELICc"/>
    <property type="match status" value="1"/>
</dbReference>
<evidence type="ECO:0000313" key="3">
    <source>
        <dbReference type="EMBL" id="KAF4309377.1"/>
    </source>
</evidence>
<dbReference type="InterPro" id="IPR013022">
    <property type="entry name" value="Xyl_isomerase-like_TIM-brl"/>
</dbReference>
<feature type="compositionally biased region" description="Polar residues" evidence="1">
    <location>
        <begin position="956"/>
        <end position="971"/>
    </location>
</feature>
<feature type="domain" description="Helicase C-terminal" evidence="2">
    <location>
        <begin position="790"/>
        <end position="943"/>
    </location>
</feature>
<keyword evidence="5" id="KW-1185">Reference proteome</keyword>
<dbReference type="PROSITE" id="PS51194">
    <property type="entry name" value="HELICASE_CTER"/>
    <property type="match status" value="1"/>
</dbReference>
<dbReference type="InterPro" id="IPR001650">
    <property type="entry name" value="Helicase_C-like"/>
</dbReference>
<organism evidence="4 5">
    <name type="scientific">Botryosphaeria dothidea</name>
    <dbReference type="NCBI Taxonomy" id="55169"/>
    <lineage>
        <taxon>Eukaryota</taxon>
        <taxon>Fungi</taxon>
        <taxon>Dikarya</taxon>
        <taxon>Ascomycota</taxon>
        <taxon>Pezizomycotina</taxon>
        <taxon>Dothideomycetes</taxon>
        <taxon>Dothideomycetes incertae sedis</taxon>
        <taxon>Botryosphaeriales</taxon>
        <taxon>Botryosphaeriaceae</taxon>
        <taxon>Botryosphaeria</taxon>
    </lineage>
</organism>
<dbReference type="AlphaFoldDB" id="A0A8H4N9G9"/>
<proteinExistence type="predicted"/>
<dbReference type="InterPro" id="IPR036237">
    <property type="entry name" value="Xyl_isomerase-like_sf"/>
</dbReference>
<dbReference type="Pfam" id="PF01261">
    <property type="entry name" value="AP_endonuc_2"/>
    <property type="match status" value="1"/>
</dbReference>
<protein>
    <recommendedName>
        <fullName evidence="2">Helicase C-terminal domain-containing protein</fullName>
    </recommendedName>
</protein>
<reference evidence="4 5" key="1">
    <citation type="submission" date="2020-04" db="EMBL/GenBank/DDBJ databases">
        <title>Genome Assembly and Annotation of Botryosphaeria dothidea sdau 11-99, a Latent Pathogen of Apple Fruit Ring Rot in China.</title>
        <authorList>
            <person name="Yu C."/>
            <person name="Diao Y."/>
            <person name="Lu Q."/>
            <person name="Zhao J."/>
            <person name="Cui S."/>
            <person name="Peng C."/>
            <person name="He B."/>
            <person name="Liu H."/>
        </authorList>
    </citation>
    <scope>NUCLEOTIDE SEQUENCE [LARGE SCALE GENOMIC DNA]</scope>
    <source>
        <strain evidence="4">Sdau11-99</strain>
        <strain evidence="5">sdau11-99</strain>
    </source>
</reference>
<name>A0A8H4N9G9_9PEZI</name>
<evidence type="ECO:0000256" key="1">
    <source>
        <dbReference type="SAM" id="MobiDB-lite"/>
    </source>
</evidence>
<dbReference type="Gene3D" id="3.40.50.300">
    <property type="entry name" value="P-loop containing nucleotide triphosphate hydrolases"/>
    <property type="match status" value="1"/>
</dbReference>
<dbReference type="PANTHER" id="PTHR12110:SF56">
    <property type="entry name" value="DEHYDRATASE, PUTATIVE (AFU_ORTHOLOGUE AFUA_6G08740)-RELATED"/>
    <property type="match status" value="1"/>
</dbReference>
<dbReference type="OrthoDB" id="5360893at2759"/>
<dbReference type="SUPFAM" id="SSF52540">
    <property type="entry name" value="P-loop containing nucleoside triphosphate hydrolases"/>
    <property type="match status" value="1"/>
</dbReference>
<evidence type="ECO:0000259" key="2">
    <source>
        <dbReference type="PROSITE" id="PS51194"/>
    </source>
</evidence>
<evidence type="ECO:0000313" key="5">
    <source>
        <dbReference type="Proteomes" id="UP000572817"/>
    </source>
</evidence>